<comment type="similarity">
    <text evidence="4">Belongs to the PhyH family. PHYHD1 subfamily.</text>
</comment>
<name>A0AAD9V646_ACRCE</name>
<keyword evidence="5" id="KW-0560">Oxidoreductase</keyword>
<dbReference type="Proteomes" id="UP001249851">
    <property type="component" value="Unassembled WGS sequence"/>
</dbReference>
<comment type="caution">
    <text evidence="5">The sequence shown here is derived from an EMBL/GenBank/DDBJ whole genome shotgun (WGS) entry which is preliminary data.</text>
</comment>
<evidence type="ECO:0000256" key="4">
    <source>
        <dbReference type="ARBA" id="ARBA00038356"/>
    </source>
</evidence>
<gene>
    <name evidence="5" type="ORF">P5673_014891</name>
</gene>
<reference evidence="5" key="1">
    <citation type="journal article" date="2023" name="G3 (Bethesda)">
        <title>Whole genome assembly and annotation of the endangered Caribbean coral Acropora cervicornis.</title>
        <authorList>
            <person name="Selwyn J.D."/>
            <person name="Vollmer S.V."/>
        </authorList>
    </citation>
    <scope>NUCLEOTIDE SEQUENCE</scope>
    <source>
        <strain evidence="5">K2</strain>
    </source>
</reference>
<accession>A0AAD9V646</accession>
<dbReference type="GO" id="GO:0046872">
    <property type="term" value="F:metal ion binding"/>
    <property type="evidence" value="ECO:0007669"/>
    <property type="project" value="UniProtKB-KW"/>
</dbReference>
<evidence type="ECO:0000313" key="5">
    <source>
        <dbReference type="EMBL" id="KAK2562130.1"/>
    </source>
</evidence>
<dbReference type="InterPro" id="IPR008775">
    <property type="entry name" value="Phytyl_CoA_dOase-like"/>
</dbReference>
<dbReference type="GO" id="GO:0051213">
    <property type="term" value="F:dioxygenase activity"/>
    <property type="evidence" value="ECO:0007669"/>
    <property type="project" value="UniProtKB-KW"/>
</dbReference>
<dbReference type="Gene3D" id="2.60.120.620">
    <property type="entry name" value="q2cbj1_9rhob like domain"/>
    <property type="match status" value="1"/>
</dbReference>
<dbReference type="PANTHER" id="PTHR20883">
    <property type="entry name" value="PHYTANOYL-COA DIOXYGENASE DOMAIN CONTAINING 1"/>
    <property type="match status" value="1"/>
</dbReference>
<comment type="cofactor">
    <cofactor evidence="1">
        <name>Fe cation</name>
        <dbReference type="ChEBI" id="CHEBI:24875"/>
    </cofactor>
</comment>
<dbReference type="EMBL" id="JARQWQ010000030">
    <property type="protein sequence ID" value="KAK2562130.1"/>
    <property type="molecule type" value="Genomic_DNA"/>
</dbReference>
<organism evidence="5 6">
    <name type="scientific">Acropora cervicornis</name>
    <name type="common">Staghorn coral</name>
    <dbReference type="NCBI Taxonomy" id="6130"/>
    <lineage>
        <taxon>Eukaryota</taxon>
        <taxon>Metazoa</taxon>
        <taxon>Cnidaria</taxon>
        <taxon>Anthozoa</taxon>
        <taxon>Hexacorallia</taxon>
        <taxon>Scleractinia</taxon>
        <taxon>Astrocoeniina</taxon>
        <taxon>Acroporidae</taxon>
        <taxon>Acropora</taxon>
    </lineage>
</organism>
<keyword evidence="2" id="KW-0479">Metal-binding</keyword>
<proteinExistence type="inferred from homology"/>
<evidence type="ECO:0000256" key="2">
    <source>
        <dbReference type="ARBA" id="ARBA00022723"/>
    </source>
</evidence>
<dbReference type="PANTHER" id="PTHR20883:SF15">
    <property type="entry name" value="PHYTANOYL-COA DIOXYGENASE DOMAIN-CONTAINING PROTEIN 1"/>
    <property type="match status" value="1"/>
</dbReference>
<evidence type="ECO:0000256" key="1">
    <source>
        <dbReference type="ARBA" id="ARBA00001962"/>
    </source>
</evidence>
<dbReference type="Pfam" id="PF05721">
    <property type="entry name" value="PhyH"/>
    <property type="match status" value="1"/>
</dbReference>
<reference evidence="5" key="2">
    <citation type="journal article" date="2023" name="Science">
        <title>Genomic signatures of disease resistance in endangered staghorn corals.</title>
        <authorList>
            <person name="Vollmer S.V."/>
            <person name="Selwyn J.D."/>
            <person name="Despard B.A."/>
            <person name="Roesel C.L."/>
        </authorList>
    </citation>
    <scope>NUCLEOTIDE SEQUENCE</scope>
    <source>
        <strain evidence="5">K2</strain>
    </source>
</reference>
<keyword evidence="6" id="KW-1185">Reference proteome</keyword>
<dbReference type="SUPFAM" id="SSF51197">
    <property type="entry name" value="Clavaminate synthase-like"/>
    <property type="match status" value="1"/>
</dbReference>
<dbReference type="AlphaFoldDB" id="A0AAD9V646"/>
<keyword evidence="3" id="KW-0408">Iron</keyword>
<sequence length="266" mass="30526">MMDADGLSLDQLEKFKRDGFLVIDGFFSVEEVEQMRQAMHKIVEEMNLDEHPKSIFTTDESQTKFRDDYFMTSGDKIRFFFEQGAFSDKGELITDKHKAINKVGHALHAWNPVFKQVTFDKRIQNDCNFFLTSQQPGIGGEVTPHRDSTFLYTDPPSALGLWIPLEDCTLENGCLQFVPSSQNDGIERRFIRNPEAGGPLTSFIGPLVEDDDGREYIPQFTRKGCLVLIHGTVLHKSAPNKSEKSRHAYTFHIIEQENTEWSKQNW</sequence>
<keyword evidence="5" id="KW-0223">Dioxygenase</keyword>
<evidence type="ECO:0000313" key="6">
    <source>
        <dbReference type="Proteomes" id="UP001249851"/>
    </source>
</evidence>
<evidence type="ECO:0000256" key="3">
    <source>
        <dbReference type="ARBA" id="ARBA00023004"/>
    </source>
</evidence>
<protein>
    <submittedName>
        <fullName evidence="5">Phytanoyl-CoA dioxygenase domain-containing protein 1</fullName>
    </submittedName>
</protein>